<evidence type="ECO:0000259" key="2">
    <source>
        <dbReference type="PROSITE" id="PS50181"/>
    </source>
</evidence>
<feature type="domain" description="Jacalin-type lectin" evidence="3">
    <location>
        <begin position="561"/>
        <end position="708"/>
    </location>
</feature>
<sequence length="887" mass="100761">MYKNVNLVVSSRVFMYHSCFICGVFLAHENGHFHEWCKNIRALCFFEGRLVLSGQGHRVRGETPFSVPVLGVTRLFTGPRLDKKDGTCYPFHAACWAIIEEIAPRNFLVDNGIETLFKIFEGCHYNTHTGILSWGHNYYFEDILGALDKQERSLIQHPIADYPRVNQGRSRAIPIPQPDPYQKINIVRLRFRLASCYTSWFSQDPTSLSFEHLISTPSVLDKRPEDEHQAHYQSNLVPNHADNSTTLAESPPLDLQKDVPFPPSSRLSSLPNEIIHSIMYELSYSDTLNLLQAYKRDIHSLPSIFWEARFRVQSEFGFARVLCLPNYTWKEWFFEVKSEMSSDHGMGLVNRKRIWKLGTEMVSLMQAIQEPGRFLHGDIVTNGPSQRHYSSVSCLALKKDMKGCKEVTQRSVNWGGTHVISQLCTVTPSYVDILERRLVSGLTFEFRDGQSKNIGYIVGQRNHLVASTSPKILWLVASSLGVEKITINTYPHSFLDSVDELAVSKWSLENLMGISVGLDALRIVRIWPNFKKQETGLDSVLWTHPYPSTIPSMLDDDIIALHDLQNNSFAPASALYIKPENGNLVAIKVYSPLGFCAGIRGIEFTYNTGIRSTWGSDYDTASLSFFLHDSEHLVKIKVYKINSVVYHLQFITDLNRTSEFMPPAPMKSGVSFDGVEYSALDNGHIVGLCGCFIKSEQQLNCLGIISSTTVASSKSIWVSSADQNGSGDLSREETLGGGENHGEFGRRLLLDKRLQSIQVSKTTVSTRYCHPNQVTGLLFRSVDDSYPELLGQLTEMGETYYFEVNEWIIDLEIITIKPFVFAGWNHGLSQVKRIIIVTNQRRFELGPEIVQTAHDISNTQLHKRRVSEITWEFNAMYDRVRWTYQED</sequence>
<comment type="caution">
    <text evidence="4">The sequence shown here is derived from an EMBL/GenBank/DDBJ whole genome shotgun (WGS) entry which is preliminary data.</text>
</comment>
<feature type="region of interest" description="Disordered" evidence="1">
    <location>
        <begin position="235"/>
        <end position="254"/>
    </location>
</feature>
<gene>
    <name evidence="4" type="ORF">Bfra_001676</name>
</gene>
<dbReference type="EMBL" id="JABFCT010000003">
    <property type="protein sequence ID" value="KAF5877308.1"/>
    <property type="molecule type" value="Genomic_DNA"/>
</dbReference>
<dbReference type="InterPro" id="IPR001229">
    <property type="entry name" value="Jacalin-like_lectin_dom"/>
</dbReference>
<feature type="compositionally biased region" description="Polar residues" evidence="1">
    <location>
        <begin position="235"/>
        <end position="248"/>
    </location>
</feature>
<dbReference type="InterPro" id="IPR036404">
    <property type="entry name" value="Jacalin-like_lectin_dom_sf"/>
</dbReference>
<accession>A0A8H6EM46</accession>
<dbReference type="PROSITE" id="PS50181">
    <property type="entry name" value="FBOX"/>
    <property type="match status" value="1"/>
</dbReference>
<organism evidence="4 5">
    <name type="scientific">Botrytis fragariae</name>
    <dbReference type="NCBI Taxonomy" id="1964551"/>
    <lineage>
        <taxon>Eukaryota</taxon>
        <taxon>Fungi</taxon>
        <taxon>Dikarya</taxon>
        <taxon>Ascomycota</taxon>
        <taxon>Pezizomycotina</taxon>
        <taxon>Leotiomycetes</taxon>
        <taxon>Helotiales</taxon>
        <taxon>Sclerotiniaceae</taxon>
        <taxon>Botrytis</taxon>
    </lineage>
</organism>
<dbReference type="InterPro" id="IPR001810">
    <property type="entry name" value="F-box_dom"/>
</dbReference>
<dbReference type="SMART" id="SM00915">
    <property type="entry name" value="Jacalin"/>
    <property type="match status" value="1"/>
</dbReference>
<feature type="region of interest" description="Disordered" evidence="1">
    <location>
        <begin position="720"/>
        <end position="740"/>
    </location>
</feature>
<feature type="compositionally biased region" description="Basic and acidic residues" evidence="1">
    <location>
        <begin position="729"/>
        <end position="740"/>
    </location>
</feature>
<dbReference type="AlphaFoldDB" id="A0A8H6EM46"/>
<reference evidence="4 5" key="1">
    <citation type="journal article" date="2020" name="Phytopathology">
        <title>A high-quality genome resource of Botrytis fragariae, a new and rapidly spreading fungal pathogen causing strawberry gray mold in the U.S.A.</title>
        <authorList>
            <person name="Wu Y."/>
            <person name="Saski C.A."/>
            <person name="Schnabel G."/>
            <person name="Xiao S."/>
            <person name="Hu M."/>
        </authorList>
    </citation>
    <scope>NUCLEOTIDE SEQUENCE [LARGE SCALE GENOMIC DNA]</scope>
    <source>
        <strain evidence="4 5">BVB16</strain>
    </source>
</reference>
<dbReference type="OrthoDB" id="5273847at2759"/>
<dbReference type="Proteomes" id="UP000531561">
    <property type="component" value="Unassembled WGS sequence"/>
</dbReference>
<feature type="domain" description="F-box" evidence="2">
    <location>
        <begin position="264"/>
        <end position="309"/>
    </location>
</feature>
<dbReference type="PROSITE" id="PS51752">
    <property type="entry name" value="JACALIN_LECTIN"/>
    <property type="match status" value="1"/>
</dbReference>
<proteinExistence type="predicted"/>
<keyword evidence="5" id="KW-1185">Reference proteome</keyword>
<name>A0A8H6EM46_9HELO</name>
<protein>
    <recommendedName>
        <fullName evidence="6">F-box domain-containing protein</fullName>
    </recommendedName>
</protein>
<evidence type="ECO:0000256" key="1">
    <source>
        <dbReference type="SAM" id="MobiDB-lite"/>
    </source>
</evidence>
<dbReference type="SUPFAM" id="SSF51101">
    <property type="entry name" value="Mannose-binding lectins"/>
    <property type="match status" value="1"/>
</dbReference>
<evidence type="ECO:0008006" key="6">
    <source>
        <dbReference type="Google" id="ProtNLM"/>
    </source>
</evidence>
<evidence type="ECO:0000313" key="4">
    <source>
        <dbReference type="EMBL" id="KAF5877308.1"/>
    </source>
</evidence>
<dbReference type="GeneID" id="59255792"/>
<dbReference type="Gene3D" id="2.100.10.30">
    <property type="entry name" value="Jacalin-like lectin domain"/>
    <property type="match status" value="1"/>
</dbReference>
<evidence type="ECO:0000259" key="3">
    <source>
        <dbReference type="PROSITE" id="PS51752"/>
    </source>
</evidence>
<evidence type="ECO:0000313" key="5">
    <source>
        <dbReference type="Proteomes" id="UP000531561"/>
    </source>
</evidence>
<dbReference type="RefSeq" id="XP_037196254.1">
    <property type="nucleotide sequence ID" value="XM_037332100.1"/>
</dbReference>